<feature type="signal peptide" evidence="3">
    <location>
        <begin position="1"/>
        <end position="28"/>
    </location>
</feature>
<dbReference type="InterPro" id="IPR036852">
    <property type="entry name" value="Peptidase_S8/S53_dom_sf"/>
</dbReference>
<sequence length="2003" mass="214794">MQKATLTFFVKRVFVVLYFCAIQFSAVGQNTDPYSISTTNGTLRVNETPKNELSIRKETPYFGKYFRLVQFYSLPTDDERKLWEQQGLVLTDYLSGNTYYAVIDEGFNLSGLQSKIRAVFAVDPGFKLESTLQSSGIPDHAKKGGKVLLTLSYYKTLNAAQVIADLSAKNGVVTAHREYSFQVDVEVPESIFTDVVNLPYIQFVGAIPGPIIKESNYSHRNSTARSNYLNSGYNGLNYNGSGVVIAIGEDGLLSSLIDVKGRTQEVGTSTVIQSHKVGCAQNSGGAGNEDPNDRNNAWGATILSADGGPNYSSLYNSHNLRFTNHSYGYAISGGYDSSARNHDLRIVTYPNHLVSYSSGNSGTDVGYAPYNFAGWSNITGQVKQNKNHVAIGALTVDDQVTGFSSRGPMYDGRIIPQLVVEGEEGTSYASPKFVGELAQITQVYKTKNGGAEPASSLLRAVMMNTADDLGNQGPDHIHGYGRPNLRRAYHTLNENRYWTTSISNGQTKTQSITVPANTKQVRVMIVWPDVAAAVNANPAIVNNLNLSLKDPSNTNYNPWVLDSTPNAVNLSLPATRGVDGINTIEQVTVDNPQAGNWTVEVSGASVPFGPQTYYIVYEFLADELTFSYPLYNEKLISGENYYLRWDSYGETGTFNLAYELNNSGNWVAITSGYDANKRNFQWIAPTVNGIASVKFRVQRNGLTSFSEVNYIGSVPTNFRVFKSCADEVTLKWSPVNGATQYKVYRLGTQYMEEVTTNITFSGSTAVLTGQSTTANEYYAVSAVSGVSEGQRCLTITKLPGDSNCAGLSWTGTISSDWFNGDNWASGLVPTASDNVVIPASAPNQPLINQVGAVCAGITIDSGATLSMSNSTAYTLSVSGDWINNGSFSSGIGTVEFNNTLAYQEIGGNSTTSFYNLKVTKGLVDTILEATSQIALTGPTNPLTLTSGTFKLSSNSTITPFTSSTSIGTNMGLWINGGVVNSGNFSWFNNSGLIRISGGTFNFGTASNNTITYLNSGKFIIEGGTFNVAGRISPNSVTSYGIYQQYGGNVNVGLFGSTSTTRGLFEMTVNCTYQVTGGTITLVRQSSNSNDFINLATNNVVSGGTITFGNSTTPSGQLFKINSNVPLFDLGINSTNTPSLQLNSNLTVLNTVTNNGIVNPTTFTLITKGNWVNNGVVNPGSSTLEFSGQLRQSILGSAPLTAKNFRLNNANGISLDSNQNLSVDGVLELANGLLITGSNKVIMSANGSVTRTSGHIFGQLSKVVSSTSSSPQFEIGGSTISSYSPVALTFNTVTTNGALTVSSSEGDSSFIGTSSLIANKSVNQNWTLVNNGVGFSSYQGTFTYPSSTLDNGANPLTMQAGLYNGSSWTYPSVGNRTATSVELTGLTTFGVIQLAENCADTTSSESISACGNYTWSINGQNYTTSGVYTHSVPLGNGCNHVYTLNLTLDPLTTNGSESITTCSNYTWPLNGQTYTTSGTYTYSVGCNTATLNLTITSNSTNTTTVTSCNSYQWSVNGQTYTTSGTYTHQVGCVNEELVLTIASVQSFYADTDGDGYGNGSSSIQACAIPVGFVSNNLDCDDARANVNPVAVDVCNDGIDNDCNGNIDNIGLPGGCPSNYTVPAVSVPNSTINYGASIITSLVANAQGYRYVVTRVNPADDTPMSAPLTVDMGMRNLFLSNLSNYAYGAKFKVETTVRINNVWQPNYAPAFFVFTPTPLSTVAACGVQISNMTTQVTSSPVALVSVYRYQVQRLDASNNVLSTQVITSGSRYFTFDQVADFRYDANYSVSCAIRNLDGVFMAYGSACTIQAPKHPTSEVRATQCNDYAVSSYNENIYANLVRNVVLYRYRMYNVSQGYDYSVDKNANYFKLTDFPGLVPGETYSVQVAVSMPGQPDFGPFGKTCTLVVPNVARTIEDTQAAGAISFEATVYPNPFAENFYFKVNSASNEEYTIQVYDMLGKLVETKTVAADSVESTEVGANFPAGVYNVILTQGANIKTLRVVKR</sequence>
<evidence type="ECO:0000256" key="2">
    <source>
        <dbReference type="SAM" id="MobiDB-lite"/>
    </source>
</evidence>
<dbReference type="RefSeq" id="WP_129459965.1">
    <property type="nucleotide sequence ID" value="NZ_SBKN01000001.1"/>
</dbReference>
<name>A0A4Q1KBL0_9FLAO</name>
<reference evidence="6" key="1">
    <citation type="submission" date="2019-01" db="EMBL/GenBank/DDBJ databases">
        <title>Cytophagaceae bacterium strain CAR-16.</title>
        <authorList>
            <person name="Chen W.-M."/>
        </authorList>
    </citation>
    <scope>NUCLEOTIDE SEQUENCE [LARGE SCALE GENOMIC DNA]</scope>
    <source>
        <strain evidence="6">WWJ-16</strain>
    </source>
</reference>
<dbReference type="Gene3D" id="2.60.120.380">
    <property type="match status" value="1"/>
</dbReference>
<feature type="domain" description="Secretion system C-terminal sorting" evidence="4">
    <location>
        <begin position="1928"/>
        <end position="1996"/>
    </location>
</feature>
<dbReference type="NCBIfam" id="TIGR04183">
    <property type="entry name" value="Por_Secre_tail"/>
    <property type="match status" value="1"/>
</dbReference>
<evidence type="ECO:0000313" key="5">
    <source>
        <dbReference type="EMBL" id="RXR24001.1"/>
    </source>
</evidence>
<gene>
    <name evidence="5" type="ORF">EQG61_00755</name>
</gene>
<feature type="region of interest" description="Disordered" evidence="2">
    <location>
        <begin position="280"/>
        <end position="299"/>
    </location>
</feature>
<evidence type="ECO:0000259" key="4">
    <source>
        <dbReference type="Pfam" id="PF18962"/>
    </source>
</evidence>
<feature type="chain" id="PRO_5020407877" evidence="3">
    <location>
        <begin position="29"/>
        <end position="2003"/>
    </location>
</feature>
<accession>A0A4Q1KBL0</accession>
<organism evidence="5 6">
    <name type="scientific">Flavobacterium stagni</name>
    <dbReference type="NCBI Taxonomy" id="2506421"/>
    <lineage>
        <taxon>Bacteria</taxon>
        <taxon>Pseudomonadati</taxon>
        <taxon>Bacteroidota</taxon>
        <taxon>Flavobacteriia</taxon>
        <taxon>Flavobacteriales</taxon>
        <taxon>Flavobacteriaceae</taxon>
        <taxon>Flavobacterium</taxon>
    </lineage>
</organism>
<dbReference type="Gene3D" id="2.60.40.10">
    <property type="entry name" value="Immunoglobulins"/>
    <property type="match status" value="1"/>
</dbReference>
<keyword evidence="6" id="KW-1185">Reference proteome</keyword>
<proteinExistence type="predicted"/>
<evidence type="ECO:0000256" key="3">
    <source>
        <dbReference type="SAM" id="SignalP"/>
    </source>
</evidence>
<dbReference type="Pfam" id="PF11617">
    <property type="entry name" value="Cu-binding_MopE"/>
    <property type="match status" value="1"/>
</dbReference>
<comment type="caution">
    <text evidence="5">The sequence shown here is derived from an EMBL/GenBank/DDBJ whole genome shotgun (WGS) entry which is preliminary data.</text>
</comment>
<dbReference type="InterPro" id="IPR026444">
    <property type="entry name" value="Secre_tail"/>
</dbReference>
<dbReference type="OrthoDB" id="9792152at2"/>
<dbReference type="Proteomes" id="UP000289857">
    <property type="component" value="Unassembled WGS sequence"/>
</dbReference>
<dbReference type="Pfam" id="PF18962">
    <property type="entry name" value="Por_Secre_tail"/>
    <property type="match status" value="1"/>
</dbReference>
<keyword evidence="1 3" id="KW-0732">Signal</keyword>
<dbReference type="GO" id="GO:0004252">
    <property type="term" value="F:serine-type endopeptidase activity"/>
    <property type="evidence" value="ECO:0007669"/>
    <property type="project" value="InterPro"/>
</dbReference>
<dbReference type="GO" id="GO:0006508">
    <property type="term" value="P:proteolysis"/>
    <property type="evidence" value="ECO:0007669"/>
    <property type="project" value="InterPro"/>
</dbReference>
<dbReference type="InterPro" id="IPR021655">
    <property type="entry name" value="Put_metal-bd"/>
</dbReference>
<evidence type="ECO:0000313" key="6">
    <source>
        <dbReference type="Proteomes" id="UP000289857"/>
    </source>
</evidence>
<dbReference type="InterPro" id="IPR013783">
    <property type="entry name" value="Ig-like_fold"/>
</dbReference>
<dbReference type="SUPFAM" id="SSF52743">
    <property type="entry name" value="Subtilisin-like"/>
    <property type="match status" value="1"/>
</dbReference>
<dbReference type="Gene3D" id="3.40.50.200">
    <property type="entry name" value="Peptidase S8/S53 domain"/>
    <property type="match status" value="1"/>
</dbReference>
<protein>
    <submittedName>
        <fullName evidence="5">T9SS type A sorting domain-containing protein</fullName>
    </submittedName>
</protein>
<dbReference type="EMBL" id="SBKN01000001">
    <property type="protein sequence ID" value="RXR24001.1"/>
    <property type="molecule type" value="Genomic_DNA"/>
</dbReference>
<evidence type="ECO:0000256" key="1">
    <source>
        <dbReference type="ARBA" id="ARBA00022729"/>
    </source>
</evidence>